<feature type="transmembrane region" description="Helical" evidence="8">
    <location>
        <begin position="246"/>
        <end position="268"/>
    </location>
</feature>
<evidence type="ECO:0000256" key="6">
    <source>
        <dbReference type="ARBA" id="ARBA00023136"/>
    </source>
</evidence>
<feature type="domain" description="TM2" evidence="9">
    <location>
        <begin position="213"/>
        <end position="261"/>
    </location>
</feature>
<keyword evidence="5 8" id="KW-1133">Transmembrane helix</keyword>
<dbReference type="AlphaFoldDB" id="V5HB67"/>
<organism evidence="10">
    <name type="scientific">Ixodes ricinus</name>
    <name type="common">Common tick</name>
    <name type="synonym">Acarus ricinus</name>
    <dbReference type="NCBI Taxonomy" id="34613"/>
    <lineage>
        <taxon>Eukaryota</taxon>
        <taxon>Metazoa</taxon>
        <taxon>Ecdysozoa</taxon>
        <taxon>Arthropoda</taxon>
        <taxon>Chelicerata</taxon>
        <taxon>Arachnida</taxon>
        <taxon>Acari</taxon>
        <taxon>Parasitiformes</taxon>
        <taxon>Ixodida</taxon>
        <taxon>Ixodoidea</taxon>
        <taxon>Ixodidae</taxon>
        <taxon>Ixodinae</taxon>
        <taxon>Ixodes</taxon>
    </lineage>
</organism>
<dbReference type="PANTHER" id="PTHR21016">
    <property type="entry name" value="BETA-AMYLOID BINDING PROTEIN-RELATED"/>
    <property type="match status" value="1"/>
</dbReference>
<comment type="subcellular location">
    <subcellularLocation>
        <location evidence="1">Membrane</location>
        <topology evidence="1">Multi-pass membrane protein</topology>
    </subcellularLocation>
</comment>
<evidence type="ECO:0000256" key="3">
    <source>
        <dbReference type="ARBA" id="ARBA00022692"/>
    </source>
</evidence>
<dbReference type="GO" id="GO:0016020">
    <property type="term" value="C:membrane"/>
    <property type="evidence" value="ECO:0007669"/>
    <property type="project" value="UniProtKB-SubCell"/>
</dbReference>
<comment type="similarity">
    <text evidence="2">Belongs to the TM2 family.</text>
</comment>
<dbReference type="InterPro" id="IPR007829">
    <property type="entry name" value="TM2"/>
</dbReference>
<evidence type="ECO:0000313" key="10">
    <source>
        <dbReference type="EMBL" id="JAB72127.1"/>
    </source>
</evidence>
<accession>V5HB67</accession>
<evidence type="ECO:0000256" key="2">
    <source>
        <dbReference type="ARBA" id="ARBA00008284"/>
    </source>
</evidence>
<keyword evidence="6 8" id="KW-0472">Membrane</keyword>
<keyword evidence="7" id="KW-0325">Glycoprotein</keyword>
<sequence length="278" mass="31013">MVAVVVLRLLHRDLRLPEFLPLFLVVFCAHVNCLLEDPDLSADASYPLRHSSSAASHHQLYPNDTVLSRQPRSKSEFVFNFGETAQELLARPLLRDGTSDGCLDGFPCQQLSAECLACQFNYSCVYGEEVTVLCEPRAGVKCANKSPMFERKMVCRYCYQTPSSDHVCEHNSTCQVNSAPRQRYIAQCTVRPNVLCLGRRTFLKNNLCNWTRGYSWWTALLLSIVLGGFGADRFYLGMWQEGIGKLFSFGGLGVWTLVDVVLVAAGYLGPADGSLYIS</sequence>
<dbReference type="EMBL" id="GANP01012341">
    <property type="protein sequence ID" value="JAB72127.1"/>
    <property type="molecule type" value="mRNA"/>
</dbReference>
<evidence type="ECO:0000256" key="8">
    <source>
        <dbReference type="SAM" id="Phobius"/>
    </source>
</evidence>
<reference evidence="10" key="1">
    <citation type="journal article" date="2015" name="Sci. Rep.">
        <title>Tissue- and time-dependent transcription in Ixodes ricinus salivary glands and midguts when blood feeding on the vertebrate host.</title>
        <authorList>
            <person name="Kotsyfakis M."/>
            <person name="Schwarz A."/>
            <person name="Erhart J."/>
            <person name="Ribeiro J.M."/>
        </authorList>
    </citation>
    <scope>NUCLEOTIDE SEQUENCE</scope>
    <source>
        <tissue evidence="10">Salivary gland and midgut</tissue>
    </source>
</reference>
<dbReference type="InterPro" id="IPR050932">
    <property type="entry name" value="TM2D1-3-like"/>
</dbReference>
<proteinExistence type="evidence at transcript level"/>
<evidence type="ECO:0000259" key="9">
    <source>
        <dbReference type="Pfam" id="PF05154"/>
    </source>
</evidence>
<evidence type="ECO:0000256" key="7">
    <source>
        <dbReference type="ARBA" id="ARBA00023180"/>
    </source>
</evidence>
<evidence type="ECO:0000256" key="1">
    <source>
        <dbReference type="ARBA" id="ARBA00004141"/>
    </source>
</evidence>
<dbReference type="Pfam" id="PF05154">
    <property type="entry name" value="TM2"/>
    <property type="match status" value="1"/>
</dbReference>
<protein>
    <submittedName>
        <fullName evidence="10">Putative conserved plasma membrane protein</fullName>
    </submittedName>
</protein>
<keyword evidence="3 8" id="KW-0812">Transmembrane</keyword>
<evidence type="ECO:0000256" key="5">
    <source>
        <dbReference type="ARBA" id="ARBA00022989"/>
    </source>
</evidence>
<dbReference type="PANTHER" id="PTHR21016:SF7">
    <property type="entry name" value="TM2 DOMAIN-CONTAINING PROTEIN 3"/>
    <property type="match status" value="1"/>
</dbReference>
<keyword evidence="4" id="KW-0732">Signal</keyword>
<name>V5HB67_IXORI</name>
<evidence type="ECO:0000256" key="4">
    <source>
        <dbReference type="ARBA" id="ARBA00022729"/>
    </source>
</evidence>
<feature type="transmembrane region" description="Helical" evidence="8">
    <location>
        <begin position="214"/>
        <end position="234"/>
    </location>
</feature>